<keyword evidence="3 5" id="KW-1133">Transmembrane helix</keyword>
<evidence type="ECO:0000313" key="8">
    <source>
        <dbReference type="Proteomes" id="UP000094936"/>
    </source>
</evidence>
<dbReference type="Proteomes" id="UP000094936">
    <property type="component" value="Unassembled WGS sequence"/>
</dbReference>
<evidence type="ECO:0000256" key="2">
    <source>
        <dbReference type="ARBA" id="ARBA00022692"/>
    </source>
</evidence>
<evidence type="ECO:0000256" key="4">
    <source>
        <dbReference type="ARBA" id="ARBA00023136"/>
    </source>
</evidence>
<feature type="transmembrane region" description="Helical" evidence="5">
    <location>
        <begin position="164"/>
        <end position="184"/>
    </location>
</feature>
<feature type="transmembrane region" description="Helical" evidence="5">
    <location>
        <begin position="222"/>
        <end position="244"/>
    </location>
</feature>
<sequence length="282" mass="30938">MIGALASFCLMAIGGRELSEHLDTFQILFYRSVIGLIMVVAVIASTRQTHLFTTQRLHLHTFRNLFHFGGQFGWFKGIALLPLAEVFALEFTVPLWTALIACTFLNESLTREKLISISLGLAGVLIIVQPGIAIINSASVIVLVAAICYAIAHSSTKALSNTEHPLTILFMMCLIQLPIGLLLSLHDFQQPHGVDWLWLGIVGFTALSAHYCLTKAMTYTEVTLVVTMDFLRLPLIAVVGVLLYGEKFEIALLVGALLMLIGNLLNIYGNQTRAADIPTTKK</sequence>
<feature type="transmembrane region" description="Helical" evidence="5">
    <location>
        <begin position="196"/>
        <end position="213"/>
    </location>
</feature>
<reference evidence="7 8" key="1">
    <citation type="submission" date="2016-05" db="EMBL/GenBank/DDBJ databases">
        <title>Genomic Taxonomy of the Vibrionaceae.</title>
        <authorList>
            <person name="Gomez-Gil B."/>
            <person name="Enciso-Ibarra J."/>
        </authorList>
    </citation>
    <scope>NUCLEOTIDE SEQUENCE [LARGE SCALE GENOMIC DNA]</scope>
    <source>
        <strain evidence="7 8">CAIM 1920</strain>
    </source>
</reference>
<dbReference type="EMBL" id="LYBM01000006">
    <property type="protein sequence ID" value="ODA35051.1"/>
    <property type="molecule type" value="Genomic_DNA"/>
</dbReference>
<dbReference type="STRING" id="1080227.A8L45_05065"/>
<evidence type="ECO:0000259" key="6">
    <source>
        <dbReference type="Pfam" id="PF00892"/>
    </source>
</evidence>
<evidence type="ECO:0000256" key="5">
    <source>
        <dbReference type="SAM" id="Phobius"/>
    </source>
</evidence>
<evidence type="ECO:0000256" key="1">
    <source>
        <dbReference type="ARBA" id="ARBA00004141"/>
    </source>
</evidence>
<accession>A0A1C3EP91</accession>
<dbReference type="PANTHER" id="PTHR22911:SF6">
    <property type="entry name" value="SOLUTE CARRIER FAMILY 35 MEMBER G1"/>
    <property type="match status" value="1"/>
</dbReference>
<organism evidence="7 8">
    <name type="scientific">Veronia pacifica</name>
    <dbReference type="NCBI Taxonomy" id="1080227"/>
    <lineage>
        <taxon>Bacteria</taxon>
        <taxon>Pseudomonadati</taxon>
        <taxon>Pseudomonadota</taxon>
        <taxon>Gammaproteobacteria</taxon>
        <taxon>Vibrionales</taxon>
        <taxon>Vibrionaceae</taxon>
        <taxon>Veronia</taxon>
    </lineage>
</organism>
<feature type="domain" description="EamA" evidence="6">
    <location>
        <begin position="139"/>
        <end position="266"/>
    </location>
</feature>
<feature type="transmembrane region" description="Helical" evidence="5">
    <location>
        <begin position="250"/>
        <end position="268"/>
    </location>
</feature>
<dbReference type="AlphaFoldDB" id="A0A1C3EP91"/>
<protein>
    <recommendedName>
        <fullName evidence="6">EamA domain-containing protein</fullName>
    </recommendedName>
</protein>
<dbReference type="SUPFAM" id="SSF103481">
    <property type="entry name" value="Multidrug resistance efflux transporter EmrE"/>
    <property type="match status" value="2"/>
</dbReference>
<dbReference type="InterPro" id="IPR000620">
    <property type="entry name" value="EamA_dom"/>
</dbReference>
<evidence type="ECO:0000256" key="3">
    <source>
        <dbReference type="ARBA" id="ARBA00022989"/>
    </source>
</evidence>
<evidence type="ECO:0000313" key="7">
    <source>
        <dbReference type="EMBL" id="ODA35051.1"/>
    </source>
</evidence>
<feature type="transmembrane region" description="Helical" evidence="5">
    <location>
        <begin position="134"/>
        <end position="152"/>
    </location>
</feature>
<dbReference type="PANTHER" id="PTHR22911">
    <property type="entry name" value="ACYL-MALONYL CONDENSING ENZYME-RELATED"/>
    <property type="match status" value="1"/>
</dbReference>
<feature type="transmembrane region" description="Helical" evidence="5">
    <location>
        <begin position="65"/>
        <end position="81"/>
    </location>
</feature>
<comment type="caution">
    <text evidence="7">The sequence shown here is derived from an EMBL/GenBank/DDBJ whole genome shotgun (WGS) entry which is preliminary data.</text>
</comment>
<keyword evidence="4 5" id="KW-0472">Membrane</keyword>
<feature type="domain" description="EamA" evidence="6">
    <location>
        <begin position="2"/>
        <end position="128"/>
    </location>
</feature>
<dbReference type="Pfam" id="PF00892">
    <property type="entry name" value="EamA"/>
    <property type="match status" value="2"/>
</dbReference>
<name>A0A1C3EP91_9GAMM</name>
<dbReference type="InterPro" id="IPR037185">
    <property type="entry name" value="EmrE-like"/>
</dbReference>
<comment type="subcellular location">
    <subcellularLocation>
        <location evidence="1">Membrane</location>
        <topology evidence="1">Multi-pass membrane protein</topology>
    </subcellularLocation>
</comment>
<dbReference type="GO" id="GO:0016020">
    <property type="term" value="C:membrane"/>
    <property type="evidence" value="ECO:0007669"/>
    <property type="project" value="UniProtKB-SubCell"/>
</dbReference>
<keyword evidence="2 5" id="KW-0812">Transmembrane</keyword>
<dbReference type="OrthoDB" id="148351at2"/>
<feature type="transmembrane region" description="Helical" evidence="5">
    <location>
        <begin position="24"/>
        <end position="44"/>
    </location>
</feature>
<proteinExistence type="predicted"/>
<gene>
    <name evidence="7" type="ORF">A8L45_05065</name>
</gene>
<keyword evidence="8" id="KW-1185">Reference proteome</keyword>